<dbReference type="SUPFAM" id="SSF53383">
    <property type="entry name" value="PLP-dependent transferases"/>
    <property type="match status" value="1"/>
</dbReference>
<dbReference type="InterPro" id="IPR015424">
    <property type="entry name" value="PyrdxlP-dep_Trfase"/>
</dbReference>
<evidence type="ECO:0000313" key="7">
    <source>
        <dbReference type="EMBL" id="CCH70548.1"/>
    </source>
</evidence>
<dbReference type="GO" id="GO:0009435">
    <property type="term" value="P:NAD+ biosynthetic process"/>
    <property type="evidence" value="ECO:0007669"/>
    <property type="project" value="UniProtKB-UniRule"/>
</dbReference>
<evidence type="ECO:0000256" key="5">
    <source>
        <dbReference type="NCBIfam" id="TIGR01814"/>
    </source>
</evidence>
<dbReference type="PIRSF" id="PIRSF038800">
    <property type="entry name" value="KYNU"/>
    <property type="match status" value="1"/>
</dbReference>
<comment type="cofactor">
    <cofactor evidence="4 6">
        <name>pyridoxal 5'-phosphate</name>
        <dbReference type="ChEBI" id="CHEBI:597326"/>
    </cofactor>
</comment>
<evidence type="ECO:0000256" key="6">
    <source>
        <dbReference type="PIRNR" id="PIRNR038800"/>
    </source>
</evidence>
<dbReference type="GO" id="GO:0097053">
    <property type="term" value="P:L-kynurenine catabolic process"/>
    <property type="evidence" value="ECO:0007669"/>
    <property type="project" value="UniProtKB-UniRule"/>
</dbReference>
<feature type="binding site" evidence="4">
    <location>
        <position position="255"/>
    </location>
    <ligand>
        <name>pyridoxal 5'-phosphate</name>
        <dbReference type="ChEBI" id="CHEBI:597326"/>
    </ligand>
</feature>
<comment type="subunit">
    <text evidence="4 6">Homodimer.</text>
</comment>
<evidence type="ECO:0000256" key="2">
    <source>
        <dbReference type="ARBA" id="ARBA00022801"/>
    </source>
</evidence>
<dbReference type="GO" id="GO:0030170">
    <property type="term" value="F:pyridoxal phosphate binding"/>
    <property type="evidence" value="ECO:0007669"/>
    <property type="project" value="UniProtKB-UniRule"/>
</dbReference>
<feature type="binding site" evidence="4">
    <location>
        <position position="203"/>
    </location>
    <ligand>
        <name>pyridoxal 5'-phosphate</name>
        <dbReference type="ChEBI" id="CHEBI:597326"/>
    </ligand>
</feature>
<feature type="binding site" evidence="4">
    <location>
        <begin position="128"/>
        <end position="131"/>
    </location>
    <ligand>
        <name>pyridoxal 5'-phosphate</name>
        <dbReference type="ChEBI" id="CHEBI:597326"/>
    </ligand>
</feature>
<dbReference type="GO" id="GO:0005737">
    <property type="term" value="C:cytoplasm"/>
    <property type="evidence" value="ECO:0007669"/>
    <property type="project" value="UniProtKB-UniRule"/>
</dbReference>
<evidence type="ECO:0000256" key="1">
    <source>
        <dbReference type="ARBA" id="ARBA00022642"/>
    </source>
</evidence>
<comment type="similarity">
    <text evidence="4 6">Belongs to the kynureninase family.</text>
</comment>
<dbReference type="RefSeq" id="WP_010850397.1">
    <property type="nucleotide sequence ID" value="NZ_HF570956.1"/>
</dbReference>
<dbReference type="eggNOG" id="COG3844">
    <property type="taxonomic scope" value="Bacteria"/>
</dbReference>
<feature type="binding site" evidence="4">
    <location>
        <position position="281"/>
    </location>
    <ligand>
        <name>pyridoxal 5'-phosphate</name>
        <dbReference type="ChEBI" id="CHEBI:597326"/>
    </ligand>
</feature>
<protein>
    <recommendedName>
        <fullName evidence="4 5">Kynureninase</fullName>
        <ecNumber evidence="4 5">3.7.1.3</ecNumber>
    </recommendedName>
    <alternativeName>
        <fullName evidence="4">L-kynurenine hydrolase</fullName>
    </alternativeName>
</protein>
<dbReference type="EC" id="3.7.1.3" evidence="4 5"/>
<dbReference type="Pfam" id="PF22580">
    <property type="entry name" value="KYNU_C"/>
    <property type="match status" value="1"/>
</dbReference>
<dbReference type="OrthoDB" id="9812626at2"/>
<sequence>MVDDALAARARSLDEEHHDTDLRGRFRLPAGTTYLDGNSLGALPVGVAEAVADAVTRQWGNDLIASWNTADWWGASARVGDRIGALVGSAPGQVLVADSTSVNLFKVVVAAARMRPGRDILLTDGDSFPTDVHIAEGAARVAGLVVERVSPADAPARIAELGDRMALAAYSSVDYRTGELWDLPAITRAAHDVGALVCWDLCHSAGAMEVGLDGHDADFAVGCGYKYLNGGPGAPAFIHVAAQHISSFDQPLTGWNGHAEPFAMSPDYAPAPTIERARVGTPPVLGVLALEAALKAFDGVGMAGVRRRRSLALTGFFLECVDALVPGIVVASPRDDARRGSQVSLRHPHAYAVVQALIARRVIGDFREPDIIRLGFAPLYLTHADVLRAAEHLREVLGTREFARPEFSVRGAVT</sequence>
<dbReference type="HAMAP" id="MF_01970">
    <property type="entry name" value="Kynureninase"/>
    <property type="match status" value="1"/>
</dbReference>
<organism evidence="7 8">
    <name type="scientific">Phycicoccus elongatus Lp2</name>
    <dbReference type="NCBI Taxonomy" id="1193181"/>
    <lineage>
        <taxon>Bacteria</taxon>
        <taxon>Bacillati</taxon>
        <taxon>Actinomycetota</taxon>
        <taxon>Actinomycetes</taxon>
        <taxon>Micrococcales</taxon>
        <taxon>Intrasporangiaceae</taxon>
        <taxon>Phycicoccus</taxon>
    </lineage>
</organism>
<dbReference type="InterPro" id="IPR015421">
    <property type="entry name" value="PyrdxlP-dep_Trfase_major"/>
</dbReference>
<evidence type="ECO:0000256" key="3">
    <source>
        <dbReference type="ARBA" id="ARBA00022898"/>
    </source>
</evidence>
<feature type="binding site" evidence="4">
    <location>
        <position position="101"/>
    </location>
    <ligand>
        <name>pyridoxal 5'-phosphate</name>
        <dbReference type="ChEBI" id="CHEBI:597326"/>
    </ligand>
</feature>
<dbReference type="Gene3D" id="3.90.1150.10">
    <property type="entry name" value="Aspartate Aminotransferase, domain 1"/>
    <property type="match status" value="1"/>
</dbReference>
<comment type="pathway">
    <text evidence="4 6">Cofactor biosynthesis; NAD(+) biosynthesis; quinolinate from L-kynurenine: step 2/3.</text>
</comment>
<feature type="binding site" evidence="4">
    <location>
        <position position="200"/>
    </location>
    <ligand>
        <name>pyridoxal 5'-phosphate</name>
        <dbReference type="ChEBI" id="CHEBI:597326"/>
    </ligand>
</feature>
<proteinExistence type="inferred from homology"/>
<feature type="binding site" evidence="4">
    <location>
        <position position="225"/>
    </location>
    <ligand>
        <name>pyridoxal 5'-phosphate</name>
        <dbReference type="ChEBI" id="CHEBI:597326"/>
    </ligand>
</feature>
<dbReference type="PANTHER" id="PTHR14084">
    <property type="entry name" value="KYNURENINASE"/>
    <property type="match status" value="1"/>
</dbReference>
<keyword evidence="1 4" id="KW-0662">Pyridine nucleotide biosynthesis</keyword>
<gene>
    <name evidence="4 7" type="primary">kynU</name>
    <name evidence="7" type="ORF">BN10_590065</name>
</gene>
<evidence type="ECO:0000313" key="8">
    <source>
        <dbReference type="Proteomes" id="UP000013167"/>
    </source>
</evidence>
<evidence type="ECO:0000256" key="4">
    <source>
        <dbReference type="HAMAP-Rule" id="MF_01970"/>
    </source>
</evidence>
<dbReference type="GO" id="GO:0030429">
    <property type="term" value="F:kynureninase activity"/>
    <property type="evidence" value="ECO:0007669"/>
    <property type="project" value="UniProtKB-UniRule"/>
</dbReference>
<accession>N0E0P9</accession>
<dbReference type="UniPathway" id="UPA00334">
    <property type="reaction ID" value="UER00455"/>
</dbReference>
<reference evidence="7 8" key="1">
    <citation type="journal article" date="2013" name="ISME J.">
        <title>A metabolic model for members of the genus Tetrasphaera involved in enhanced biological phosphorus removal.</title>
        <authorList>
            <person name="Kristiansen R."/>
            <person name="Nguyen H.T.T."/>
            <person name="Saunders A.M."/>
            <person name="Nielsen J.L."/>
            <person name="Wimmer R."/>
            <person name="Le V.Q."/>
            <person name="McIlroy S.J."/>
            <person name="Petrovski S."/>
            <person name="Seviour R.J."/>
            <person name="Calteau A."/>
            <person name="Nielsen K.L."/>
            <person name="Nielsen P.H."/>
        </authorList>
    </citation>
    <scope>NUCLEOTIDE SEQUENCE [LARGE SCALE GENOMIC DNA]</scope>
    <source>
        <strain evidence="7 8">Lp2</strain>
    </source>
</reference>
<keyword evidence="3 4" id="KW-0663">Pyridoxal phosphate</keyword>
<feature type="modified residue" description="N6-(pyridoxal phosphate)lysine" evidence="4">
    <location>
        <position position="226"/>
    </location>
</feature>
<dbReference type="EMBL" id="CAIZ01000129">
    <property type="protein sequence ID" value="CCH70548.1"/>
    <property type="molecule type" value="Genomic_DNA"/>
</dbReference>
<comment type="catalytic activity">
    <reaction evidence="6">
        <text>3-hydroxy-L-kynurenine + H2O = 3-hydroxyanthranilate + L-alanine + H(+)</text>
        <dbReference type="Rhea" id="RHEA:25143"/>
        <dbReference type="ChEBI" id="CHEBI:15377"/>
        <dbReference type="ChEBI" id="CHEBI:15378"/>
        <dbReference type="ChEBI" id="CHEBI:36559"/>
        <dbReference type="ChEBI" id="CHEBI:57972"/>
        <dbReference type="ChEBI" id="CHEBI:58125"/>
        <dbReference type="EC" id="3.7.1.3"/>
    </reaction>
</comment>
<comment type="caution">
    <text evidence="7">The sequence shown here is derived from an EMBL/GenBank/DDBJ whole genome shotgun (WGS) entry which is preliminary data.</text>
</comment>
<keyword evidence="2 4" id="KW-0378">Hydrolase</keyword>
<comment type="caution">
    <text evidence="4">Lacks conserved residue(s) required for the propagation of feature annotation.</text>
</comment>
<dbReference type="NCBIfam" id="TIGR01814">
    <property type="entry name" value="kynureninase"/>
    <property type="match status" value="1"/>
</dbReference>
<dbReference type="Gene3D" id="3.40.640.10">
    <property type="entry name" value="Type I PLP-dependent aspartate aminotransferase-like (Major domain)"/>
    <property type="match status" value="1"/>
</dbReference>
<dbReference type="UniPathway" id="UPA00253">
    <property type="reaction ID" value="UER00329"/>
</dbReference>
<dbReference type="InterPro" id="IPR010111">
    <property type="entry name" value="Kynureninase"/>
</dbReference>
<dbReference type="Proteomes" id="UP000013167">
    <property type="component" value="Unassembled WGS sequence"/>
</dbReference>
<dbReference type="PANTHER" id="PTHR14084:SF0">
    <property type="entry name" value="KYNURENINASE"/>
    <property type="match status" value="1"/>
</dbReference>
<feature type="binding site" evidence="4">
    <location>
        <position position="100"/>
    </location>
    <ligand>
        <name>pyridoxal 5'-phosphate</name>
        <dbReference type="ChEBI" id="CHEBI:597326"/>
    </ligand>
</feature>
<dbReference type="HOGENOM" id="CLU_003433_4_1_11"/>
<keyword evidence="8" id="KW-1185">Reference proteome</keyword>
<dbReference type="GO" id="GO:0019805">
    <property type="term" value="P:quinolinate biosynthetic process"/>
    <property type="evidence" value="ECO:0007669"/>
    <property type="project" value="UniProtKB-UniRule"/>
</dbReference>
<comment type="catalytic activity">
    <reaction evidence="4 6">
        <text>L-kynurenine + H2O = anthranilate + L-alanine + H(+)</text>
        <dbReference type="Rhea" id="RHEA:16813"/>
        <dbReference type="ChEBI" id="CHEBI:15377"/>
        <dbReference type="ChEBI" id="CHEBI:15378"/>
        <dbReference type="ChEBI" id="CHEBI:16567"/>
        <dbReference type="ChEBI" id="CHEBI:57959"/>
        <dbReference type="ChEBI" id="CHEBI:57972"/>
        <dbReference type="EC" id="3.7.1.3"/>
    </reaction>
</comment>
<comment type="function">
    <text evidence="4 6">Catalyzes the cleavage of L-kynurenine (L-Kyn) and L-3-hydroxykynurenine (L-3OHKyn) into anthranilic acid (AA) and 3-hydroxyanthranilic acid (3-OHAA), respectively.</text>
</comment>
<dbReference type="GO" id="GO:0019441">
    <property type="term" value="P:L-tryptophan catabolic process to kynurenine"/>
    <property type="evidence" value="ECO:0007669"/>
    <property type="project" value="TreeGrafter"/>
</dbReference>
<name>N0E0P9_9MICO</name>
<dbReference type="AlphaFoldDB" id="N0E0P9"/>
<dbReference type="STRING" id="1193181.BN10_590065"/>
<comment type="pathway">
    <text evidence="4 6">Amino-acid degradation; L-kynurenine degradation; L-alanine and anthranilate from L-kynurenine: step 1/1.</text>
</comment>
<dbReference type="GO" id="GO:0043420">
    <property type="term" value="P:anthranilate metabolic process"/>
    <property type="evidence" value="ECO:0007669"/>
    <property type="project" value="TreeGrafter"/>
</dbReference>
<dbReference type="InterPro" id="IPR015422">
    <property type="entry name" value="PyrdxlP-dep_Trfase_small"/>
</dbReference>